<reference evidence="1" key="1">
    <citation type="submission" date="2014-11" db="EMBL/GenBank/DDBJ databases">
        <authorList>
            <person name="Amaro Gonzalez C."/>
        </authorList>
    </citation>
    <scope>NUCLEOTIDE SEQUENCE</scope>
</reference>
<proteinExistence type="predicted"/>
<dbReference type="EMBL" id="GBXM01043238">
    <property type="protein sequence ID" value="JAH65339.1"/>
    <property type="molecule type" value="Transcribed_RNA"/>
</dbReference>
<organism evidence="1">
    <name type="scientific">Anguilla anguilla</name>
    <name type="common">European freshwater eel</name>
    <name type="synonym">Muraena anguilla</name>
    <dbReference type="NCBI Taxonomy" id="7936"/>
    <lineage>
        <taxon>Eukaryota</taxon>
        <taxon>Metazoa</taxon>
        <taxon>Chordata</taxon>
        <taxon>Craniata</taxon>
        <taxon>Vertebrata</taxon>
        <taxon>Euteleostomi</taxon>
        <taxon>Actinopterygii</taxon>
        <taxon>Neopterygii</taxon>
        <taxon>Teleostei</taxon>
        <taxon>Anguilliformes</taxon>
        <taxon>Anguillidae</taxon>
        <taxon>Anguilla</taxon>
    </lineage>
</organism>
<evidence type="ECO:0000313" key="1">
    <source>
        <dbReference type="EMBL" id="JAH65339.1"/>
    </source>
</evidence>
<reference evidence="1" key="2">
    <citation type="journal article" date="2015" name="Fish Shellfish Immunol.">
        <title>Early steps in the European eel (Anguilla anguilla)-Vibrio vulnificus interaction in the gills: Role of the RtxA13 toxin.</title>
        <authorList>
            <person name="Callol A."/>
            <person name="Pajuelo D."/>
            <person name="Ebbesson L."/>
            <person name="Teles M."/>
            <person name="MacKenzie S."/>
            <person name="Amaro C."/>
        </authorList>
    </citation>
    <scope>NUCLEOTIDE SEQUENCE</scope>
</reference>
<name>A0A0E9UHJ2_ANGAN</name>
<dbReference type="AlphaFoldDB" id="A0A0E9UHJ2"/>
<sequence length="19" mass="2427">MFYFHFSCVFPRVYPIMLE</sequence>
<protein>
    <submittedName>
        <fullName evidence="1">Uncharacterized protein</fullName>
    </submittedName>
</protein>
<accession>A0A0E9UHJ2</accession>